<evidence type="ECO:0000259" key="2">
    <source>
        <dbReference type="Pfam" id="PF06916"/>
    </source>
</evidence>
<keyword evidence="4" id="KW-1185">Reference proteome</keyword>
<feature type="non-terminal residue" evidence="3">
    <location>
        <position position="152"/>
    </location>
</feature>
<evidence type="ECO:0000313" key="3">
    <source>
        <dbReference type="EMBL" id="ODV88888.1"/>
    </source>
</evidence>
<feature type="compositionally biased region" description="Low complexity" evidence="1">
    <location>
        <begin position="69"/>
        <end position="81"/>
    </location>
</feature>
<dbReference type="PANTHER" id="PTHR21377:SF0">
    <property type="entry name" value="PROTEIN FAM210B, MITOCHONDRIAL"/>
    <property type="match status" value="1"/>
</dbReference>
<dbReference type="Pfam" id="PF06916">
    <property type="entry name" value="FAM210A-B_dom"/>
    <property type="match status" value="1"/>
</dbReference>
<sequence>MKELSKEYGWVATGVYLGISMIDLPLTFFVVHSAGQETVSKWEDQIKSYFGLGSKNNESTTVQTDEQTHSSSDYDSSSDIYSHIPEQRSQPSLWTEFLIAYGIHKSLLIFLRVPLTFTLTPYVAKTLRGWGYKIGQDGMRSTITNAAKDAAK</sequence>
<dbReference type="GO" id="GO:0005739">
    <property type="term" value="C:mitochondrion"/>
    <property type="evidence" value="ECO:0007669"/>
    <property type="project" value="TreeGrafter"/>
</dbReference>
<evidence type="ECO:0000313" key="4">
    <source>
        <dbReference type="Proteomes" id="UP000095023"/>
    </source>
</evidence>
<name>A0A1E4TB66_9ASCO</name>
<dbReference type="Proteomes" id="UP000095023">
    <property type="component" value="Unassembled WGS sequence"/>
</dbReference>
<proteinExistence type="predicted"/>
<organism evidence="3 4">
    <name type="scientific">Tortispora caseinolytica NRRL Y-17796</name>
    <dbReference type="NCBI Taxonomy" id="767744"/>
    <lineage>
        <taxon>Eukaryota</taxon>
        <taxon>Fungi</taxon>
        <taxon>Dikarya</taxon>
        <taxon>Ascomycota</taxon>
        <taxon>Saccharomycotina</taxon>
        <taxon>Trigonopsidomycetes</taxon>
        <taxon>Trigonopsidales</taxon>
        <taxon>Trigonopsidaceae</taxon>
        <taxon>Tortispora</taxon>
    </lineage>
</organism>
<dbReference type="InterPro" id="IPR045866">
    <property type="entry name" value="FAM210A/B-like"/>
</dbReference>
<dbReference type="OrthoDB" id="426386at2759"/>
<gene>
    <name evidence="3" type="ORF">CANCADRAFT_19502</name>
</gene>
<dbReference type="AlphaFoldDB" id="A0A1E4TB66"/>
<dbReference type="InterPro" id="IPR009688">
    <property type="entry name" value="FAM210A/B-like_dom"/>
</dbReference>
<accession>A0A1E4TB66</accession>
<dbReference type="EMBL" id="KV453843">
    <property type="protein sequence ID" value="ODV88888.1"/>
    <property type="molecule type" value="Genomic_DNA"/>
</dbReference>
<dbReference type="PANTHER" id="PTHR21377">
    <property type="entry name" value="PROTEIN FAM210B, MITOCHONDRIAL"/>
    <property type="match status" value="1"/>
</dbReference>
<protein>
    <recommendedName>
        <fullName evidence="2">DUF1279 domain-containing protein</fullName>
    </recommendedName>
</protein>
<feature type="compositionally biased region" description="Polar residues" evidence="1">
    <location>
        <begin position="55"/>
        <end position="65"/>
    </location>
</feature>
<feature type="region of interest" description="Disordered" evidence="1">
    <location>
        <begin position="55"/>
        <end position="81"/>
    </location>
</feature>
<reference evidence="4" key="1">
    <citation type="submission" date="2016-02" db="EMBL/GenBank/DDBJ databases">
        <title>Comparative genomics of biotechnologically important yeasts.</title>
        <authorList>
            <consortium name="DOE Joint Genome Institute"/>
            <person name="Riley R."/>
            <person name="Haridas S."/>
            <person name="Wolfe K.H."/>
            <person name="Lopes M.R."/>
            <person name="Hittinger C.T."/>
            <person name="Goker M."/>
            <person name="Salamov A."/>
            <person name="Wisecaver J."/>
            <person name="Long T.M."/>
            <person name="Aerts A.L."/>
            <person name="Barry K."/>
            <person name="Choi C."/>
            <person name="Clum A."/>
            <person name="Coughlan A.Y."/>
            <person name="Deshpande S."/>
            <person name="Douglass A.P."/>
            <person name="Hanson S.J."/>
            <person name="Klenk H.-P."/>
            <person name="Labutti K."/>
            <person name="Lapidus A."/>
            <person name="Lindquist E."/>
            <person name="Lipzen A."/>
            <person name="Meier-Kolthoff J.P."/>
            <person name="Ohm R.A."/>
            <person name="Otillar R.P."/>
            <person name="Pangilinan J."/>
            <person name="Peng Y."/>
            <person name="Rokas A."/>
            <person name="Rosa C.A."/>
            <person name="Scheuner C."/>
            <person name="Sibirny A.A."/>
            <person name="Slot J.C."/>
            <person name="Stielow J.B."/>
            <person name="Sun H."/>
            <person name="Kurtzman C.P."/>
            <person name="Blackwell M."/>
            <person name="Jeffries T.W."/>
            <person name="Grigoriev I.V."/>
        </authorList>
    </citation>
    <scope>NUCLEOTIDE SEQUENCE [LARGE SCALE GENOMIC DNA]</scope>
    <source>
        <strain evidence="4">NRRL Y-17796</strain>
    </source>
</reference>
<feature type="domain" description="DUF1279" evidence="2">
    <location>
        <begin position="1"/>
        <end position="122"/>
    </location>
</feature>
<evidence type="ECO:0000256" key="1">
    <source>
        <dbReference type="SAM" id="MobiDB-lite"/>
    </source>
</evidence>